<evidence type="ECO:0000256" key="1">
    <source>
        <dbReference type="SAM" id="Phobius"/>
    </source>
</evidence>
<accession>A0A081C7P1</accession>
<proteinExistence type="predicted"/>
<name>A0A081C7P1_VECG1</name>
<dbReference type="STRING" id="1499967.U27_00493"/>
<dbReference type="Proteomes" id="UP000030661">
    <property type="component" value="Unassembled WGS sequence"/>
</dbReference>
<dbReference type="EMBL" id="DF820474">
    <property type="protein sequence ID" value="GAK60596.1"/>
    <property type="molecule type" value="Genomic_DNA"/>
</dbReference>
<protein>
    <recommendedName>
        <fullName evidence="4">Zinc ribbon domain-containing protein</fullName>
    </recommendedName>
</protein>
<keyword evidence="1" id="KW-0812">Transmembrane</keyword>
<sequence length="101" mass="11538">MTIRTYFNLRKKRILMVLFGCAVTAIVSALLSVRYEFLFLFTLSGVATAIVVMYCAVIFGFRCPKCRGQWGYLAMYSGKTFSIRKDLKYCPYCGADLDKEI</sequence>
<evidence type="ECO:0000313" key="3">
    <source>
        <dbReference type="Proteomes" id="UP000030661"/>
    </source>
</evidence>
<feature type="transmembrane region" description="Helical" evidence="1">
    <location>
        <begin position="37"/>
        <end position="61"/>
    </location>
</feature>
<evidence type="ECO:0008006" key="4">
    <source>
        <dbReference type="Google" id="ProtNLM"/>
    </source>
</evidence>
<gene>
    <name evidence="2" type="ORF">U27_00493</name>
</gene>
<reference evidence="2" key="1">
    <citation type="journal article" date="2015" name="PeerJ">
        <title>First genomic representation of candidate bacterial phylum KSB3 points to enhanced environmental sensing as a trigger of wastewater bulking.</title>
        <authorList>
            <person name="Sekiguchi Y."/>
            <person name="Ohashi A."/>
            <person name="Parks D.H."/>
            <person name="Yamauchi T."/>
            <person name="Tyson G.W."/>
            <person name="Hugenholtz P."/>
        </authorList>
    </citation>
    <scope>NUCLEOTIDE SEQUENCE [LARGE SCALE GENOMIC DNA]</scope>
</reference>
<dbReference type="HOGENOM" id="CLU_2285890_0_0_0"/>
<feature type="transmembrane region" description="Helical" evidence="1">
    <location>
        <begin position="12"/>
        <end position="31"/>
    </location>
</feature>
<organism evidence="2">
    <name type="scientific">Vecturithrix granuli</name>
    <dbReference type="NCBI Taxonomy" id="1499967"/>
    <lineage>
        <taxon>Bacteria</taxon>
        <taxon>Candidatus Moduliflexota</taxon>
        <taxon>Candidatus Vecturitrichia</taxon>
        <taxon>Candidatus Vecturitrichales</taxon>
        <taxon>Candidatus Vecturitrichaceae</taxon>
        <taxon>Candidatus Vecturithrix</taxon>
    </lineage>
</organism>
<keyword evidence="3" id="KW-1185">Reference proteome</keyword>
<keyword evidence="1" id="KW-1133">Transmembrane helix</keyword>
<keyword evidence="1" id="KW-0472">Membrane</keyword>
<evidence type="ECO:0000313" key="2">
    <source>
        <dbReference type="EMBL" id="GAK60596.1"/>
    </source>
</evidence>
<dbReference type="AlphaFoldDB" id="A0A081C7P1"/>